<dbReference type="InterPro" id="IPR058896">
    <property type="entry name" value="RNF6/12_N"/>
</dbReference>
<feature type="compositionally biased region" description="Polar residues" evidence="13">
    <location>
        <begin position="331"/>
        <end position="352"/>
    </location>
</feature>
<protein>
    <recommendedName>
        <fullName evidence="4">RING-type E3 ubiquitin transferase</fullName>
        <ecNumber evidence="4">2.3.2.27</ecNumber>
    </recommendedName>
</protein>
<evidence type="ECO:0000256" key="3">
    <source>
        <dbReference type="ARBA" id="ARBA00004906"/>
    </source>
</evidence>
<feature type="region of interest" description="Disordered" evidence="13">
    <location>
        <begin position="130"/>
        <end position="229"/>
    </location>
</feature>
<feature type="compositionally biased region" description="Polar residues" evidence="13">
    <location>
        <begin position="505"/>
        <end position="515"/>
    </location>
</feature>
<evidence type="ECO:0000256" key="8">
    <source>
        <dbReference type="ARBA" id="ARBA00022786"/>
    </source>
</evidence>
<keyword evidence="9" id="KW-0862">Zinc</keyword>
<name>A0A485PKU6_LYNPA</name>
<comment type="similarity">
    <text evidence="11">Belongs to the RNF12 family.</text>
</comment>
<dbReference type="GO" id="GO:0008270">
    <property type="term" value="F:zinc ion binding"/>
    <property type="evidence" value="ECO:0007669"/>
    <property type="project" value="UniProtKB-KW"/>
</dbReference>
<dbReference type="AlphaFoldDB" id="A0A485PKU6"/>
<dbReference type="SUPFAM" id="SSF57850">
    <property type="entry name" value="RING/U-box"/>
    <property type="match status" value="1"/>
</dbReference>
<evidence type="ECO:0000256" key="12">
    <source>
        <dbReference type="PROSITE-ProRule" id="PRU00175"/>
    </source>
</evidence>
<feature type="region of interest" description="Disordered" evidence="13">
    <location>
        <begin position="322"/>
        <end position="360"/>
    </location>
</feature>
<evidence type="ECO:0000256" key="9">
    <source>
        <dbReference type="ARBA" id="ARBA00022833"/>
    </source>
</evidence>
<evidence type="ECO:0000256" key="1">
    <source>
        <dbReference type="ARBA" id="ARBA00000900"/>
    </source>
</evidence>
<evidence type="ECO:0000256" key="2">
    <source>
        <dbReference type="ARBA" id="ARBA00004123"/>
    </source>
</evidence>
<dbReference type="Pfam" id="PF13639">
    <property type="entry name" value="zf-RING_2"/>
    <property type="match status" value="1"/>
</dbReference>
<dbReference type="GO" id="GO:0061630">
    <property type="term" value="F:ubiquitin protein ligase activity"/>
    <property type="evidence" value="ECO:0007669"/>
    <property type="project" value="UniProtKB-EC"/>
</dbReference>
<feature type="compositionally biased region" description="Polar residues" evidence="13">
    <location>
        <begin position="153"/>
        <end position="193"/>
    </location>
</feature>
<feature type="compositionally biased region" description="Low complexity" evidence="13">
    <location>
        <begin position="455"/>
        <end position="466"/>
    </location>
</feature>
<evidence type="ECO:0000313" key="16">
    <source>
        <dbReference type="Proteomes" id="UP000386466"/>
    </source>
</evidence>
<dbReference type="InterPro" id="IPR051834">
    <property type="entry name" value="RING_finger_E3_ligase"/>
</dbReference>
<dbReference type="PROSITE" id="PS50089">
    <property type="entry name" value="ZF_RING_2"/>
    <property type="match status" value="1"/>
</dbReference>
<dbReference type="Pfam" id="PF25914">
    <property type="entry name" value="RNF6_N"/>
    <property type="match status" value="1"/>
</dbReference>
<feature type="compositionally biased region" description="Acidic residues" evidence="13">
    <location>
        <begin position="1"/>
        <end position="11"/>
    </location>
</feature>
<feature type="region of interest" description="Disordered" evidence="13">
    <location>
        <begin position="1"/>
        <end position="20"/>
    </location>
</feature>
<feature type="compositionally biased region" description="Polar residues" evidence="13">
    <location>
        <begin position="290"/>
        <end position="308"/>
    </location>
</feature>
<dbReference type="PANTHER" id="PTHR45931">
    <property type="entry name" value="SI:CH211-59O9.10"/>
    <property type="match status" value="1"/>
</dbReference>
<feature type="compositionally biased region" description="Polar residues" evidence="13">
    <location>
        <begin position="405"/>
        <end position="417"/>
    </location>
</feature>
<dbReference type="GO" id="GO:0060816">
    <property type="term" value="P:random inactivation of X chromosome"/>
    <property type="evidence" value="ECO:0007669"/>
    <property type="project" value="TreeGrafter"/>
</dbReference>
<feature type="domain" description="RING-type" evidence="14">
    <location>
        <begin position="579"/>
        <end position="620"/>
    </location>
</feature>
<dbReference type="EMBL" id="CAAGRJ010036064">
    <property type="protein sequence ID" value="VFV44629.1"/>
    <property type="molecule type" value="Genomic_DNA"/>
</dbReference>
<proteinExistence type="inferred from homology"/>
<feature type="region of interest" description="Disordered" evidence="13">
    <location>
        <begin position="472"/>
        <end position="491"/>
    </location>
</feature>
<keyword evidence="6" id="KW-0479">Metal-binding</keyword>
<dbReference type="GO" id="GO:0006511">
    <property type="term" value="P:ubiquitin-dependent protein catabolic process"/>
    <property type="evidence" value="ECO:0007669"/>
    <property type="project" value="TreeGrafter"/>
</dbReference>
<comment type="subcellular location">
    <subcellularLocation>
        <location evidence="2">Nucleus</location>
    </subcellularLocation>
</comment>
<evidence type="ECO:0000256" key="11">
    <source>
        <dbReference type="ARBA" id="ARBA00038418"/>
    </source>
</evidence>
<dbReference type="FunFam" id="3.30.40.10:FF:000054">
    <property type="entry name" value="E3 ubiquitin-protein ligase RLIM isoform X1"/>
    <property type="match status" value="1"/>
</dbReference>
<dbReference type="InterPro" id="IPR001841">
    <property type="entry name" value="Znf_RING"/>
</dbReference>
<accession>A0A485PKU6</accession>
<feature type="region of interest" description="Disordered" evidence="13">
    <location>
        <begin position="405"/>
        <end position="466"/>
    </location>
</feature>
<evidence type="ECO:0000256" key="13">
    <source>
        <dbReference type="SAM" id="MobiDB-lite"/>
    </source>
</evidence>
<gene>
    <name evidence="15" type="ORF">LYPA_23C018491</name>
</gene>
<evidence type="ECO:0000313" key="15">
    <source>
        <dbReference type="EMBL" id="VFV44629.1"/>
    </source>
</evidence>
<organism evidence="15 16">
    <name type="scientific">Lynx pardinus</name>
    <name type="common">Iberian lynx</name>
    <name type="synonym">Felis pardina</name>
    <dbReference type="NCBI Taxonomy" id="191816"/>
    <lineage>
        <taxon>Eukaryota</taxon>
        <taxon>Metazoa</taxon>
        <taxon>Chordata</taxon>
        <taxon>Craniata</taxon>
        <taxon>Vertebrata</taxon>
        <taxon>Euteleostomi</taxon>
        <taxon>Mammalia</taxon>
        <taxon>Eutheria</taxon>
        <taxon>Laurasiatheria</taxon>
        <taxon>Carnivora</taxon>
        <taxon>Feliformia</taxon>
        <taxon>Felidae</taxon>
        <taxon>Felinae</taxon>
        <taxon>Lynx</taxon>
    </lineage>
</organism>
<keyword evidence="10" id="KW-0539">Nucleus</keyword>
<evidence type="ECO:0000256" key="6">
    <source>
        <dbReference type="ARBA" id="ARBA00022723"/>
    </source>
</evidence>
<feature type="compositionally biased region" description="Basic and acidic residues" evidence="13">
    <location>
        <begin position="433"/>
        <end position="451"/>
    </location>
</feature>
<feature type="region of interest" description="Disordered" evidence="13">
    <location>
        <begin position="502"/>
        <end position="521"/>
    </location>
</feature>
<keyword evidence="7 12" id="KW-0863">Zinc-finger</keyword>
<dbReference type="InterPro" id="IPR013083">
    <property type="entry name" value="Znf_RING/FYVE/PHD"/>
</dbReference>
<evidence type="ECO:0000256" key="7">
    <source>
        <dbReference type="ARBA" id="ARBA00022771"/>
    </source>
</evidence>
<dbReference type="SMART" id="SM00184">
    <property type="entry name" value="RING"/>
    <property type="match status" value="1"/>
</dbReference>
<feature type="region of interest" description="Disordered" evidence="13">
    <location>
        <begin position="68"/>
        <end position="88"/>
    </location>
</feature>
<keyword evidence="5" id="KW-0808">Transferase</keyword>
<dbReference type="Gene3D" id="3.30.40.10">
    <property type="entry name" value="Zinc/RING finger domain, C3HC4 (zinc finger)"/>
    <property type="match status" value="1"/>
</dbReference>
<reference evidence="15 16" key="1">
    <citation type="submission" date="2019-01" db="EMBL/GenBank/DDBJ databases">
        <authorList>
            <person name="Alioto T."/>
            <person name="Alioto T."/>
        </authorList>
    </citation>
    <scope>NUCLEOTIDE SEQUENCE [LARGE SCALE GENOMIC DNA]</scope>
</reference>
<dbReference type="GO" id="GO:0016567">
    <property type="term" value="P:protein ubiquitination"/>
    <property type="evidence" value="ECO:0007669"/>
    <property type="project" value="TreeGrafter"/>
</dbReference>
<evidence type="ECO:0000259" key="14">
    <source>
        <dbReference type="PROSITE" id="PS50089"/>
    </source>
</evidence>
<comment type="pathway">
    <text evidence="3">Protein modification; protein ubiquitination.</text>
</comment>
<feature type="compositionally biased region" description="Low complexity" evidence="13">
    <location>
        <begin position="279"/>
        <end position="289"/>
    </location>
</feature>
<evidence type="ECO:0000256" key="5">
    <source>
        <dbReference type="ARBA" id="ARBA00022679"/>
    </source>
</evidence>
<sequence>MENSDSDEEDGSVARSRSQMDRLVREENFYEFVNNLSEEDYKLMRDNDLLGIPGESTLEELLKRLQQIKENPPENSEDFENTGGGKSSCNSGEYLLDWMNTFGQTEYVTSGQRENQSWEEIIQINSDSNDSTFSLEVNSNPNNGSPNPENEYVASTRSPRTYNMENSQSQAENTQSESTFIRSPGSEQSTTEALIQVPVTRGRRRERSSSPDHRRTRARTESSPAPNRMSELLRRLHYSITSPTFEQPLVNETERFSRIQHQETSRQQITGLELQNRGLAATSGSSSALQEENSPGTTNDGESQGLGQINPTIQFDCEVGQVHPRADSQRDSTATRIQLTSETPNNTLTLESEQGGRRDMFPHSEQADARAYVRNARIPSLHIILTTGFNDIPPPAIQSTLRQTVTGSSGLSGNLRASDTDLVHSVSPLSPNMEREESRNERDASDVRTHSDCNSNPSSDFHSSSTLISSSGSNYLSSSNSTPISSSSSSDEYSEISSVMFEGSNDISLPPGSSSETRRENRSMSPIIFDDSDSWTSLNLDHFFLLNEDDHDQHTGLTKAQIDNLAIRSFGEGGALKACTICITEYTEGNKLRILPCTHEFHVHCIDRWLSENSTCPICRREVAGSAERENSN</sequence>
<evidence type="ECO:0000256" key="4">
    <source>
        <dbReference type="ARBA" id="ARBA00012483"/>
    </source>
</evidence>
<keyword evidence="8" id="KW-0833">Ubl conjugation pathway</keyword>
<dbReference type="Proteomes" id="UP000386466">
    <property type="component" value="Unassembled WGS sequence"/>
</dbReference>
<dbReference type="EC" id="2.3.2.27" evidence="4"/>
<feature type="compositionally biased region" description="Low complexity" evidence="13">
    <location>
        <begin position="138"/>
        <end position="151"/>
    </location>
</feature>
<feature type="region of interest" description="Disordered" evidence="13">
    <location>
        <begin position="279"/>
        <end position="308"/>
    </location>
</feature>
<keyword evidence="16" id="KW-1185">Reference proteome</keyword>
<dbReference type="GO" id="GO:0005634">
    <property type="term" value="C:nucleus"/>
    <property type="evidence" value="ECO:0007669"/>
    <property type="project" value="UniProtKB-SubCell"/>
</dbReference>
<comment type="catalytic activity">
    <reaction evidence="1">
        <text>S-ubiquitinyl-[E2 ubiquitin-conjugating enzyme]-L-cysteine + [acceptor protein]-L-lysine = [E2 ubiquitin-conjugating enzyme]-L-cysteine + N(6)-ubiquitinyl-[acceptor protein]-L-lysine.</text>
        <dbReference type="EC" id="2.3.2.27"/>
    </reaction>
</comment>
<dbReference type="PANTHER" id="PTHR45931:SF1">
    <property type="entry name" value="RING-TYPE DOMAIN-CONTAINING PROTEIN"/>
    <property type="match status" value="1"/>
</dbReference>
<evidence type="ECO:0000256" key="10">
    <source>
        <dbReference type="ARBA" id="ARBA00023242"/>
    </source>
</evidence>